<evidence type="ECO:0008006" key="4">
    <source>
        <dbReference type="Google" id="ProtNLM"/>
    </source>
</evidence>
<feature type="compositionally biased region" description="Basic and acidic residues" evidence="1">
    <location>
        <begin position="121"/>
        <end position="132"/>
    </location>
</feature>
<keyword evidence="3" id="KW-1185">Reference proteome</keyword>
<feature type="compositionally biased region" description="Basic and acidic residues" evidence="1">
    <location>
        <begin position="146"/>
        <end position="157"/>
    </location>
</feature>
<dbReference type="Proteomes" id="UP001159427">
    <property type="component" value="Unassembled WGS sequence"/>
</dbReference>
<evidence type="ECO:0000313" key="3">
    <source>
        <dbReference type="Proteomes" id="UP001159427"/>
    </source>
</evidence>
<reference evidence="2 3" key="1">
    <citation type="submission" date="2022-05" db="EMBL/GenBank/DDBJ databases">
        <authorList>
            <consortium name="Genoscope - CEA"/>
            <person name="William W."/>
        </authorList>
    </citation>
    <scope>NUCLEOTIDE SEQUENCE [LARGE SCALE GENOMIC DNA]</scope>
</reference>
<sequence length="157" mass="18259">MCREVLDIEPYQFKLRSTERGKAWETISSHLNATSHPKFRVTPRSVRDRYNLTKKFQVRLNREERASGISDDNSELDNLLEEILEKEKAAKEKLDNDDEKAAAEDMRKHALERVGQTAKQKSKEEGQEAEKSKSRKSRKSTGEAVEYLKERASKRYS</sequence>
<dbReference type="PANTHER" id="PTHR33309:SF1">
    <property type="entry name" value="MYB_SANT-LIKE DNA-BINDING DOMAIN-CONTAINING PROTEIN"/>
    <property type="match status" value="1"/>
</dbReference>
<protein>
    <recommendedName>
        <fullName evidence="4">MADF domain-containing protein</fullName>
    </recommendedName>
</protein>
<evidence type="ECO:0000256" key="1">
    <source>
        <dbReference type="SAM" id="MobiDB-lite"/>
    </source>
</evidence>
<accession>A0ABN8T3F6</accession>
<comment type="caution">
    <text evidence="2">The sequence shown here is derived from an EMBL/GenBank/DDBJ whole genome shotgun (WGS) entry which is preliminary data.</text>
</comment>
<proteinExistence type="predicted"/>
<feature type="region of interest" description="Disordered" evidence="1">
    <location>
        <begin position="89"/>
        <end position="157"/>
    </location>
</feature>
<dbReference type="EMBL" id="CALNXI010005980">
    <property type="protein sequence ID" value="CAH3198817.1"/>
    <property type="molecule type" value="Genomic_DNA"/>
</dbReference>
<dbReference type="PANTHER" id="PTHR33309">
    <property type="entry name" value="KERATIN, ULTRA HIGH-SULFUR MATRIX PROTEIN-LIKE"/>
    <property type="match status" value="1"/>
</dbReference>
<evidence type="ECO:0000313" key="2">
    <source>
        <dbReference type="EMBL" id="CAH3198817.1"/>
    </source>
</evidence>
<gene>
    <name evidence="2" type="ORF">PEVE_00036910</name>
</gene>
<feature type="compositionally biased region" description="Basic and acidic residues" evidence="1">
    <location>
        <begin position="89"/>
        <end position="112"/>
    </location>
</feature>
<name>A0ABN8T3F6_9CNID</name>
<organism evidence="2 3">
    <name type="scientific">Porites evermanni</name>
    <dbReference type="NCBI Taxonomy" id="104178"/>
    <lineage>
        <taxon>Eukaryota</taxon>
        <taxon>Metazoa</taxon>
        <taxon>Cnidaria</taxon>
        <taxon>Anthozoa</taxon>
        <taxon>Hexacorallia</taxon>
        <taxon>Scleractinia</taxon>
        <taxon>Fungiina</taxon>
        <taxon>Poritidae</taxon>
        <taxon>Porites</taxon>
    </lineage>
</organism>